<dbReference type="STRING" id="322505.SAMN04487836_11919"/>
<dbReference type="PANTHER" id="PTHR43808:SF31">
    <property type="entry name" value="N-ACETYL-L-CITRULLINE DEACETYLASE"/>
    <property type="match status" value="1"/>
</dbReference>
<accession>A0A1H6XI69</accession>
<dbReference type="SUPFAM" id="SSF53187">
    <property type="entry name" value="Zn-dependent exopeptidases"/>
    <property type="match status" value="1"/>
</dbReference>
<evidence type="ECO:0000256" key="1">
    <source>
        <dbReference type="ARBA" id="ARBA00001947"/>
    </source>
</evidence>
<gene>
    <name evidence="9" type="ORF">SAMN04487834_10944</name>
</gene>
<dbReference type="Pfam" id="PF01546">
    <property type="entry name" value="Peptidase_M20"/>
    <property type="match status" value="1"/>
</dbReference>
<keyword evidence="7" id="KW-0224">Dipeptidase</keyword>
<keyword evidence="5" id="KW-0378">Hydrolase</keyword>
<dbReference type="InterPro" id="IPR010964">
    <property type="entry name" value="M20A_pepV-rel"/>
</dbReference>
<keyword evidence="10" id="KW-1185">Reference proteome</keyword>
<dbReference type="NCBIfam" id="NF005591">
    <property type="entry name" value="PRK07318.1"/>
    <property type="match status" value="1"/>
</dbReference>
<dbReference type="PANTHER" id="PTHR43808">
    <property type="entry name" value="ACETYLORNITHINE DEACETYLASE"/>
    <property type="match status" value="1"/>
</dbReference>
<dbReference type="InterPro" id="IPR036264">
    <property type="entry name" value="Bact_exopeptidase_dim_dom"/>
</dbReference>
<evidence type="ECO:0000256" key="6">
    <source>
        <dbReference type="ARBA" id="ARBA00022833"/>
    </source>
</evidence>
<evidence type="ECO:0000256" key="8">
    <source>
        <dbReference type="ARBA" id="ARBA00023049"/>
    </source>
</evidence>
<dbReference type="eggNOG" id="COG0624">
    <property type="taxonomic scope" value="Bacteria"/>
</dbReference>
<dbReference type="GO" id="GO:0006508">
    <property type="term" value="P:proteolysis"/>
    <property type="evidence" value="ECO:0007669"/>
    <property type="project" value="UniProtKB-KW"/>
</dbReference>
<dbReference type="NCBIfam" id="TIGR01887">
    <property type="entry name" value="dipeptidaselike"/>
    <property type="match status" value="1"/>
</dbReference>
<reference evidence="10" key="1">
    <citation type="submission" date="2016-10" db="EMBL/GenBank/DDBJ databases">
        <authorList>
            <person name="Varghese N."/>
        </authorList>
    </citation>
    <scope>NUCLEOTIDE SEQUENCE [LARGE SCALE GENOMIC DNA]</scope>
    <source>
        <strain evidence="10">DSM 20406</strain>
    </source>
</reference>
<organism evidence="9 10">
    <name type="scientific">Sharpea azabuensis</name>
    <dbReference type="NCBI Taxonomy" id="322505"/>
    <lineage>
        <taxon>Bacteria</taxon>
        <taxon>Bacillati</taxon>
        <taxon>Bacillota</taxon>
        <taxon>Erysipelotrichia</taxon>
        <taxon>Erysipelotrichales</taxon>
        <taxon>Coprobacillaceae</taxon>
        <taxon>Sharpea</taxon>
    </lineage>
</organism>
<dbReference type="GO" id="GO:0006526">
    <property type="term" value="P:L-arginine biosynthetic process"/>
    <property type="evidence" value="ECO:0007669"/>
    <property type="project" value="TreeGrafter"/>
</dbReference>
<keyword evidence="4" id="KW-0479">Metal-binding</keyword>
<evidence type="ECO:0000313" key="10">
    <source>
        <dbReference type="Proteomes" id="UP000183028"/>
    </source>
</evidence>
<proteinExistence type="inferred from homology"/>
<evidence type="ECO:0000256" key="7">
    <source>
        <dbReference type="ARBA" id="ARBA00022997"/>
    </source>
</evidence>
<comment type="similarity">
    <text evidence="2">Belongs to the peptidase M20A family.</text>
</comment>
<dbReference type="InterPro" id="IPR002933">
    <property type="entry name" value="Peptidase_M20"/>
</dbReference>
<dbReference type="AlphaFoldDB" id="A0A1H6XI69"/>
<keyword evidence="6" id="KW-0862">Zinc</keyword>
<dbReference type="GO" id="GO:0008270">
    <property type="term" value="F:zinc ion binding"/>
    <property type="evidence" value="ECO:0007669"/>
    <property type="project" value="InterPro"/>
</dbReference>
<dbReference type="RefSeq" id="WP_074732840.1">
    <property type="nucleotide sequence ID" value="NZ_FNYK01000094.1"/>
</dbReference>
<dbReference type="GO" id="GO:0008777">
    <property type="term" value="F:acetylornithine deacetylase activity"/>
    <property type="evidence" value="ECO:0007669"/>
    <property type="project" value="TreeGrafter"/>
</dbReference>
<dbReference type="OrthoDB" id="9761532at2"/>
<evidence type="ECO:0000313" key="9">
    <source>
        <dbReference type="EMBL" id="SEJ28811.1"/>
    </source>
</evidence>
<evidence type="ECO:0000256" key="5">
    <source>
        <dbReference type="ARBA" id="ARBA00022801"/>
    </source>
</evidence>
<dbReference type="GO" id="GO:0008237">
    <property type="term" value="F:metallopeptidase activity"/>
    <property type="evidence" value="ECO:0007669"/>
    <property type="project" value="UniProtKB-KW"/>
</dbReference>
<dbReference type="Gene3D" id="3.30.70.360">
    <property type="match status" value="2"/>
</dbReference>
<sequence>MDFKQEALQYKDALLQDLKTLCQIPSTMDMSTADKGQPFGEMPRAALDQMIAIGKRDGFITDNCDGYAGSIDIGEGDEVFGILGHLDVVPVNKAGWSYPPFDCTLDGDMLYGRGVADDKGPLLAAYYAAKIINKMDFEKKMKIRVIFGTNEENGSECVAYYFKHRPYPALGFTPDADFPVVYGEKGIARINVKGHFAPNGLMSFMSGEVVNIVPGIAEAVVDSHTNLTESYQAYLEKYHLTGEIEDYHGKTKLTLKGVSAHGSTPELGINAAVMLAHYLVDHVENDFVSFIDKYFYEDVNGKKLGVFKEGHMGLVTCNLGIVAYKEGRGNMSIDFRLPHEISEEEFIPTLASTFTTNNFTSFNYNWTNALFVNPESDLIKNLHQAYVDVTGDHEHGPQCMGGGTYAKEMPNCVAFGAEFPGRNNGMHQNDEHIFVDDLMDSVAIYAAALYNILKK</sequence>
<keyword evidence="8" id="KW-0482">Metalloprotease</keyword>
<evidence type="ECO:0000256" key="4">
    <source>
        <dbReference type="ARBA" id="ARBA00022723"/>
    </source>
</evidence>
<comment type="cofactor">
    <cofactor evidence="1">
        <name>Zn(2+)</name>
        <dbReference type="ChEBI" id="CHEBI:29105"/>
    </cofactor>
</comment>
<name>A0A1H6XI69_9FIRM</name>
<keyword evidence="3" id="KW-0645">Protease</keyword>
<dbReference type="SUPFAM" id="SSF55031">
    <property type="entry name" value="Bacterial exopeptidase dimerisation domain"/>
    <property type="match status" value="1"/>
</dbReference>
<protein>
    <submittedName>
        <fullName evidence="9">Succinyl-diaminopimelate desuccinylase</fullName>
    </submittedName>
</protein>
<evidence type="ECO:0000256" key="3">
    <source>
        <dbReference type="ARBA" id="ARBA00022670"/>
    </source>
</evidence>
<dbReference type="InterPro" id="IPR050072">
    <property type="entry name" value="Peptidase_M20A"/>
</dbReference>
<dbReference type="GO" id="GO:0016805">
    <property type="term" value="F:dipeptidase activity"/>
    <property type="evidence" value="ECO:0007669"/>
    <property type="project" value="UniProtKB-KW"/>
</dbReference>
<dbReference type="Gene3D" id="3.40.630.10">
    <property type="entry name" value="Zn peptidases"/>
    <property type="match status" value="1"/>
</dbReference>
<dbReference type="Proteomes" id="UP000183028">
    <property type="component" value="Unassembled WGS sequence"/>
</dbReference>
<evidence type="ECO:0000256" key="2">
    <source>
        <dbReference type="ARBA" id="ARBA00006247"/>
    </source>
</evidence>
<dbReference type="EMBL" id="FNYK01000094">
    <property type="protein sequence ID" value="SEJ28811.1"/>
    <property type="molecule type" value="Genomic_DNA"/>
</dbReference>